<evidence type="ECO:0000256" key="5">
    <source>
        <dbReference type="SAM" id="MobiDB-lite"/>
    </source>
</evidence>
<evidence type="ECO:0000256" key="4">
    <source>
        <dbReference type="ARBA" id="ARBA00023242"/>
    </source>
</evidence>
<name>A0A316YSV0_9BASI</name>
<evidence type="ECO:0000256" key="3">
    <source>
        <dbReference type="ARBA" id="ARBA00023125"/>
    </source>
</evidence>
<feature type="compositionally biased region" description="Low complexity" evidence="5">
    <location>
        <begin position="61"/>
        <end position="73"/>
    </location>
</feature>
<evidence type="ECO:0000259" key="6">
    <source>
        <dbReference type="PROSITE" id="PS50048"/>
    </source>
</evidence>
<evidence type="ECO:0000313" key="8">
    <source>
        <dbReference type="Proteomes" id="UP000245768"/>
    </source>
</evidence>
<dbReference type="EMBL" id="KZ819635">
    <property type="protein sequence ID" value="PWN92487.1"/>
    <property type="molecule type" value="Genomic_DNA"/>
</dbReference>
<dbReference type="InParanoid" id="A0A316YSV0"/>
<keyword evidence="3" id="KW-0238">DNA-binding</keyword>
<dbReference type="GO" id="GO:0000981">
    <property type="term" value="F:DNA-binding transcription factor activity, RNA polymerase II-specific"/>
    <property type="evidence" value="ECO:0007669"/>
    <property type="project" value="InterPro"/>
</dbReference>
<dbReference type="GO" id="GO:0003677">
    <property type="term" value="F:DNA binding"/>
    <property type="evidence" value="ECO:0007669"/>
    <property type="project" value="UniProtKB-KW"/>
</dbReference>
<dbReference type="PANTHER" id="PTHR46910:SF3">
    <property type="entry name" value="HALOTOLERANCE PROTEIN 9-RELATED"/>
    <property type="match status" value="1"/>
</dbReference>
<dbReference type="PROSITE" id="PS50048">
    <property type="entry name" value="ZN2_CY6_FUNGAL_2"/>
    <property type="match status" value="1"/>
</dbReference>
<dbReference type="GO" id="GO:0005634">
    <property type="term" value="C:nucleus"/>
    <property type="evidence" value="ECO:0007669"/>
    <property type="project" value="UniProtKB-SubCell"/>
</dbReference>
<keyword evidence="8" id="KW-1185">Reference proteome</keyword>
<organism evidence="7 8">
    <name type="scientific">Acaromyces ingoldii</name>
    <dbReference type="NCBI Taxonomy" id="215250"/>
    <lineage>
        <taxon>Eukaryota</taxon>
        <taxon>Fungi</taxon>
        <taxon>Dikarya</taxon>
        <taxon>Basidiomycota</taxon>
        <taxon>Ustilaginomycotina</taxon>
        <taxon>Exobasidiomycetes</taxon>
        <taxon>Exobasidiales</taxon>
        <taxon>Cryptobasidiaceae</taxon>
        <taxon>Acaromyces</taxon>
    </lineage>
</organism>
<gene>
    <name evidence="7" type="ORF">FA10DRAFT_259658</name>
</gene>
<dbReference type="STRING" id="215250.A0A316YSV0"/>
<dbReference type="RefSeq" id="XP_025379685.1">
    <property type="nucleotide sequence ID" value="XM_025519981.1"/>
</dbReference>
<keyword evidence="2" id="KW-0479">Metal-binding</keyword>
<keyword evidence="4" id="KW-0539">Nucleus</keyword>
<dbReference type="InterPro" id="IPR001138">
    <property type="entry name" value="Zn2Cys6_DnaBD"/>
</dbReference>
<dbReference type="SUPFAM" id="SSF57701">
    <property type="entry name" value="Zn2/Cys6 DNA-binding domain"/>
    <property type="match status" value="1"/>
</dbReference>
<dbReference type="SMART" id="SM00066">
    <property type="entry name" value="GAL4"/>
    <property type="match status" value="1"/>
</dbReference>
<dbReference type="CDD" id="cd00067">
    <property type="entry name" value="GAL4"/>
    <property type="match status" value="1"/>
</dbReference>
<dbReference type="Pfam" id="PF00172">
    <property type="entry name" value="Zn_clus"/>
    <property type="match status" value="1"/>
</dbReference>
<dbReference type="Gene3D" id="4.10.240.10">
    <property type="entry name" value="Zn(2)-C6 fungal-type DNA-binding domain"/>
    <property type="match status" value="1"/>
</dbReference>
<evidence type="ECO:0000256" key="2">
    <source>
        <dbReference type="ARBA" id="ARBA00022723"/>
    </source>
</evidence>
<evidence type="ECO:0000313" key="7">
    <source>
        <dbReference type="EMBL" id="PWN92487.1"/>
    </source>
</evidence>
<dbReference type="PANTHER" id="PTHR46910">
    <property type="entry name" value="TRANSCRIPTION FACTOR PDR1"/>
    <property type="match status" value="1"/>
</dbReference>
<dbReference type="Proteomes" id="UP000245768">
    <property type="component" value="Unassembled WGS sequence"/>
</dbReference>
<dbReference type="InterPro" id="IPR036864">
    <property type="entry name" value="Zn2-C6_fun-type_DNA-bd_sf"/>
</dbReference>
<evidence type="ECO:0000256" key="1">
    <source>
        <dbReference type="ARBA" id="ARBA00004123"/>
    </source>
</evidence>
<protein>
    <recommendedName>
        <fullName evidence="6">Zn(2)-C6 fungal-type domain-containing protein</fullName>
    </recommendedName>
</protein>
<dbReference type="PROSITE" id="PS00463">
    <property type="entry name" value="ZN2_CY6_FUNGAL_1"/>
    <property type="match status" value="1"/>
</dbReference>
<proteinExistence type="predicted"/>
<reference evidence="7 8" key="1">
    <citation type="journal article" date="2018" name="Mol. Biol. Evol.">
        <title>Broad Genomic Sampling Reveals a Smut Pathogenic Ancestry of the Fungal Clade Ustilaginomycotina.</title>
        <authorList>
            <person name="Kijpornyongpan T."/>
            <person name="Mondo S.J."/>
            <person name="Barry K."/>
            <person name="Sandor L."/>
            <person name="Lee J."/>
            <person name="Lipzen A."/>
            <person name="Pangilinan J."/>
            <person name="LaButti K."/>
            <person name="Hainaut M."/>
            <person name="Henrissat B."/>
            <person name="Grigoriev I.V."/>
            <person name="Spatafora J.W."/>
            <person name="Aime M.C."/>
        </authorList>
    </citation>
    <scope>NUCLEOTIDE SEQUENCE [LARGE SCALE GENOMIC DNA]</scope>
    <source>
        <strain evidence="7 8">MCA 4198</strain>
    </source>
</reference>
<dbReference type="OrthoDB" id="4330117at2759"/>
<accession>A0A316YSV0</accession>
<dbReference type="GeneID" id="37041897"/>
<sequence length="421" mass="46542">MPRSGQPPLRSSCRLCRTRKVKCTGPIGAAATCSLCASRGVECVFDQSAVMGRPRNAGRQSPSSSSLSPSALARTGTTSRLSDDDVRRLSVGQVLRETYDDIFVRTDQWPRSAFVASLRGYLQENALELEQAVLTTREEAEQRTACGPEVYGVMVPVIVREVLNTVRIRFSSLGQGGGDDDIEATRPRYLPIGLIRDRGHFGDQQQQRPTTDAAGIEMGRDRQRQLMKSWCVFHPLACIFDASSDFLIDADEDTRSSTNRPGPSVHPAARTLMLAEALMLEEGKQEKEQADRLLEQSHRLFDAGLTYGDERDLPACQAAILLAWHHLTHISARRGIAYFALACQLLPRHNSASPAVAATVSLLEAILSTITVWAFSQLDRSTSHMFLRDSRLQTAQHLTSKSQGPWWCTSQFTGRSVRLSL</sequence>
<feature type="domain" description="Zn(2)-C6 fungal-type" evidence="6">
    <location>
        <begin position="12"/>
        <end position="45"/>
    </location>
</feature>
<dbReference type="InterPro" id="IPR050987">
    <property type="entry name" value="AtrR-like"/>
</dbReference>
<comment type="subcellular location">
    <subcellularLocation>
        <location evidence="1">Nucleus</location>
    </subcellularLocation>
</comment>
<feature type="region of interest" description="Disordered" evidence="5">
    <location>
        <begin position="53"/>
        <end position="79"/>
    </location>
</feature>
<dbReference type="AlphaFoldDB" id="A0A316YSV0"/>
<dbReference type="GO" id="GO:0008270">
    <property type="term" value="F:zinc ion binding"/>
    <property type="evidence" value="ECO:0007669"/>
    <property type="project" value="InterPro"/>
</dbReference>